<feature type="binding site" evidence="8">
    <location>
        <position position="136"/>
    </location>
    <ligand>
        <name>Zn(2+)</name>
        <dbReference type="ChEBI" id="CHEBI:29105"/>
        <note>catalytic</note>
    </ligand>
</feature>
<organism evidence="11 12">
    <name type="scientific">Pseudidiomarina aestuarii</name>
    <dbReference type="NCBI Taxonomy" id="624146"/>
    <lineage>
        <taxon>Bacteria</taxon>
        <taxon>Pseudomonadati</taxon>
        <taxon>Pseudomonadota</taxon>
        <taxon>Gammaproteobacteria</taxon>
        <taxon>Alteromonadales</taxon>
        <taxon>Idiomarinaceae</taxon>
        <taxon>Pseudidiomarina</taxon>
    </lineage>
</organism>
<evidence type="ECO:0000256" key="9">
    <source>
        <dbReference type="SAM" id="Coils"/>
    </source>
</evidence>
<keyword evidence="9" id="KW-0175">Coiled coil</keyword>
<proteinExistence type="inferred from homology"/>
<dbReference type="GO" id="GO:0051603">
    <property type="term" value="P:proteolysis involved in protein catabolic process"/>
    <property type="evidence" value="ECO:0007669"/>
    <property type="project" value="TreeGrafter"/>
</dbReference>
<comment type="similarity">
    <text evidence="8">Belongs to the peptidase M48 family. BepA subfamily.</text>
</comment>
<dbReference type="GO" id="GO:0016020">
    <property type="term" value="C:membrane"/>
    <property type="evidence" value="ECO:0007669"/>
    <property type="project" value="InterPro"/>
</dbReference>
<dbReference type="GO" id="GO:0042597">
    <property type="term" value="C:periplasmic space"/>
    <property type="evidence" value="ECO:0007669"/>
    <property type="project" value="UniProtKB-SubCell"/>
</dbReference>
<keyword evidence="5 8" id="KW-0378">Hydrolase</keyword>
<comment type="subcellular location">
    <subcellularLocation>
        <location evidence="8">Periplasm</location>
    </subcellularLocation>
</comment>
<dbReference type="GO" id="GO:0008270">
    <property type="term" value="F:zinc ion binding"/>
    <property type="evidence" value="ECO:0007669"/>
    <property type="project" value="UniProtKB-UniRule"/>
</dbReference>
<dbReference type="InterPro" id="IPR011990">
    <property type="entry name" value="TPR-like_helical_dom_sf"/>
</dbReference>
<dbReference type="Proteomes" id="UP000241514">
    <property type="component" value="Unassembled WGS sequence"/>
</dbReference>
<sequence precursor="true">MQYTSLKTFIGAVLLAITFAAVATPQNRLPDIGTAGSSVVTVDREQAIGDMYMRQVRATAPLVNDPVLDEYLRDLGLKLVRESNDVRFPFTFFWVNQNDINAFAFFGGYVGMNTGLMVETRTESELASVIGHEIAHITQRHLARNMENMQQGSATSVGAMIGAILLGMVSPDLGMAALSGAIGGLQQMQINYTRLFEQEADRIGLNVLTRAGFDPQGAPNFFGRLAEKYRYSSRPPEMLLTHPLSESRIADTRQRADQLPSPLNRDESNYWLAKYRIQARHLKNMSANAFTTQLNHTNSEIANAARYGLAIVQLDNNEPESAERTLAPLLAAQPMNTFYLDVQTDILLAQKRYDEALALLEKAYMRMPNEQTITMNFANAALTADKTDLAIQLLREYLRRDPDNVTAIDLLANAYQRVGDSSGMYEQRAYLYALYGNFDEAINNLHNAHKQNSTELERRRLQARVEQLMAKKRELEAMR</sequence>
<evidence type="ECO:0000256" key="6">
    <source>
        <dbReference type="ARBA" id="ARBA00022833"/>
    </source>
</evidence>
<dbReference type="InterPro" id="IPR001915">
    <property type="entry name" value="Peptidase_M48"/>
</dbReference>
<feature type="active site" evidence="8">
    <location>
        <position position="133"/>
    </location>
</feature>
<feature type="active site" description="Proton donor" evidence="8">
    <location>
        <position position="201"/>
    </location>
</feature>
<dbReference type="Pfam" id="PF01435">
    <property type="entry name" value="Peptidase_M48"/>
    <property type="match status" value="1"/>
</dbReference>
<dbReference type="Pfam" id="PF14559">
    <property type="entry name" value="TPR_19"/>
    <property type="match status" value="1"/>
</dbReference>
<evidence type="ECO:0000256" key="3">
    <source>
        <dbReference type="ARBA" id="ARBA00022729"/>
    </source>
</evidence>
<dbReference type="Gene3D" id="1.25.40.10">
    <property type="entry name" value="Tetratricopeptide repeat domain"/>
    <property type="match status" value="1"/>
</dbReference>
<dbReference type="PANTHER" id="PTHR22726:SF1">
    <property type="entry name" value="METALLOENDOPEPTIDASE OMA1, MITOCHONDRIAL"/>
    <property type="match status" value="1"/>
</dbReference>
<comment type="function">
    <text evidence="8">Functions as both a chaperone and a metalloprotease. Maintains the integrity of the outer membrane by promoting either the assembly or the elimination of outer membrane proteins, depending on their folding state.</text>
</comment>
<keyword evidence="7 8" id="KW-0482">Metalloprotease</keyword>
<dbReference type="AlphaFoldDB" id="A0A6N4DJR7"/>
<evidence type="ECO:0000313" key="11">
    <source>
        <dbReference type="EMBL" id="PTB89781.1"/>
    </source>
</evidence>
<dbReference type="Gene3D" id="3.30.2010.10">
    <property type="entry name" value="Metalloproteases ('zincins'), catalytic domain"/>
    <property type="match status" value="1"/>
</dbReference>
<feature type="chain" id="PRO_5027196157" description="Putative beta-barrel assembly-enhancing protease" evidence="8">
    <location>
        <begin position="24"/>
        <end position="479"/>
    </location>
</feature>
<keyword evidence="6 8" id="KW-0862">Zinc</keyword>
<dbReference type="InterPro" id="IPR051156">
    <property type="entry name" value="Mito/Outer_Membr_Metalloprot"/>
</dbReference>
<evidence type="ECO:0000256" key="5">
    <source>
        <dbReference type="ARBA" id="ARBA00022801"/>
    </source>
</evidence>
<feature type="binding site" evidence="8">
    <location>
        <position position="197"/>
    </location>
    <ligand>
        <name>Zn(2+)</name>
        <dbReference type="ChEBI" id="CHEBI:29105"/>
        <note>catalytic</note>
    </ligand>
</feature>
<reference evidence="11 12" key="1">
    <citation type="submission" date="2018-03" db="EMBL/GenBank/DDBJ databases">
        <title>Cross-interface Injection: A General Nanoliter Liquid Handling Method Applied to Single Cells Genome Amplification Automated Nanoliter Liquid Handling Applied to Single Cell Multiple Displacement Amplification.</title>
        <authorList>
            <person name="Yun J."/>
            <person name="Xu P."/>
            <person name="Xu J."/>
            <person name="Dai X."/>
            <person name="Wang Y."/>
            <person name="Zheng X."/>
            <person name="Cao C."/>
            <person name="Yi Q."/>
            <person name="Zhu Y."/>
            <person name="Wang L."/>
            <person name="Dong Z."/>
            <person name="Huang Y."/>
            <person name="Huang L."/>
            <person name="Du W."/>
        </authorList>
    </citation>
    <scope>NUCLEOTIDE SEQUENCE [LARGE SCALE GENOMIC DNA]</scope>
    <source>
        <strain evidence="11 12">A9-4</strain>
    </source>
</reference>
<evidence type="ECO:0000256" key="2">
    <source>
        <dbReference type="ARBA" id="ARBA00022723"/>
    </source>
</evidence>
<feature type="domain" description="Peptidase M48" evidence="10">
    <location>
        <begin position="69"/>
        <end position="255"/>
    </location>
</feature>
<keyword evidence="2 8" id="KW-0479">Metal-binding</keyword>
<feature type="binding site" evidence="8">
    <location>
        <position position="132"/>
    </location>
    <ligand>
        <name>Zn(2+)</name>
        <dbReference type="ChEBI" id="CHEBI:29105"/>
        <note>catalytic</note>
    </ligand>
</feature>
<dbReference type="EMBL" id="PYVG01000007">
    <property type="protein sequence ID" value="PTB89781.1"/>
    <property type="molecule type" value="Genomic_DNA"/>
</dbReference>
<dbReference type="InterPro" id="IPR030873">
    <property type="entry name" value="Protease_BepA"/>
</dbReference>
<protein>
    <recommendedName>
        <fullName evidence="8">Putative beta-barrel assembly-enhancing protease</fullName>
        <ecNumber evidence="8">3.4.-.-</ecNumber>
    </recommendedName>
</protein>
<keyword evidence="3 8" id="KW-0732">Signal</keyword>
<dbReference type="HAMAP" id="MF_00997">
    <property type="entry name" value="Protease_BepA"/>
    <property type="match status" value="1"/>
</dbReference>
<evidence type="ECO:0000259" key="10">
    <source>
        <dbReference type="Pfam" id="PF01435"/>
    </source>
</evidence>
<name>A0A6N4DJR7_9GAMM</name>
<comment type="cofactor">
    <cofactor evidence="8">
        <name>Zn(2+)</name>
        <dbReference type="ChEBI" id="CHEBI:29105"/>
    </cofactor>
    <text evidence="8">Binds 1 zinc ion per subunit.</text>
</comment>
<evidence type="ECO:0000256" key="1">
    <source>
        <dbReference type="ARBA" id="ARBA00022670"/>
    </source>
</evidence>
<comment type="caution">
    <text evidence="11">The sequence shown here is derived from an EMBL/GenBank/DDBJ whole genome shotgun (WGS) entry which is preliminary data.</text>
</comment>
<dbReference type="SUPFAM" id="SSF48452">
    <property type="entry name" value="TPR-like"/>
    <property type="match status" value="1"/>
</dbReference>
<evidence type="ECO:0000256" key="7">
    <source>
        <dbReference type="ARBA" id="ARBA00023049"/>
    </source>
</evidence>
<feature type="coiled-coil region" evidence="9">
    <location>
        <begin position="451"/>
        <end position="478"/>
    </location>
</feature>
<keyword evidence="1 8" id="KW-0645">Protease</keyword>
<dbReference type="PANTHER" id="PTHR22726">
    <property type="entry name" value="METALLOENDOPEPTIDASE OMA1"/>
    <property type="match status" value="1"/>
</dbReference>
<dbReference type="GO" id="GO:0004222">
    <property type="term" value="F:metalloendopeptidase activity"/>
    <property type="evidence" value="ECO:0007669"/>
    <property type="project" value="InterPro"/>
</dbReference>
<keyword evidence="4 8" id="KW-0574">Periplasm</keyword>
<feature type="signal peptide" evidence="8">
    <location>
        <begin position="1"/>
        <end position="23"/>
    </location>
</feature>
<accession>A0A6N4DJR7</accession>
<evidence type="ECO:0000313" key="12">
    <source>
        <dbReference type="Proteomes" id="UP000241514"/>
    </source>
</evidence>
<evidence type="ECO:0000256" key="8">
    <source>
        <dbReference type="HAMAP-Rule" id="MF_00997"/>
    </source>
</evidence>
<gene>
    <name evidence="11" type="ORF">C9928_02130</name>
</gene>
<evidence type="ECO:0000256" key="4">
    <source>
        <dbReference type="ARBA" id="ARBA00022764"/>
    </source>
</evidence>
<dbReference type="EC" id="3.4.-.-" evidence="8"/>